<name>A0A0K8PY26_STRAJ</name>
<keyword evidence="4" id="KW-1133">Transmembrane helix</keyword>
<keyword evidence="1 3" id="KW-0853">WD repeat</keyword>
<dbReference type="InterPro" id="IPR011047">
    <property type="entry name" value="Quinoprotein_ADH-like_sf"/>
</dbReference>
<dbReference type="SUPFAM" id="SSF50978">
    <property type="entry name" value="WD40 repeat-like"/>
    <property type="match status" value="1"/>
</dbReference>
<sequence>MFRDETNLAASPHLWQEIEQGLTRSRWLVVMASPLAAASPWVQQEIRWWLTHRSADTLLIGWTDGTLFWDSERAGFDWSRTDALPKQEMERAFDAEPRWVDLRWLRSPEQASAADPRLVECVAEFVAPLTGKSKDELIGDHVRRHRQTRRLVKTTLAALTVLFLLAVAGGVTAYTQRNAARAQTLVAQSRQLVAEASSIRDAQPDLARQLLVQAYRLAPTAEAVGALVDSYAMPRVVHGRGLVRAAAAYSSRGLLAVADDGLRLFDPTRGTQPIFTTSMKRQATAVAFSPDGKQLALGGANGTVWLMDVTEGSRLRALAETPGVRDRREVRVLVFTSGGQLVAMTWKTGAILDVSDPAQPRSLGPLPDYPVAASPSGDLIVTEERDAGGAYLGHLRLWTVSGSARPRPVATVASPPVDVSETPQRAVFSPDGPLLAIASEDSRVSLWDVADPARPVARADLYTQSRFGIYSVAFSPDATTLATGDSDGTVALWDVSDPLRPRSGARLSGHTTTVGGLAFSPDGHTVASTDAYDTLLDDGTGGRAVRLWAVSGSERTSTFTTLPAEGTFPPAFSPDSRIVAAGGEPTTLWRVDGTGAPRLLSTVETVNPGGQAAAFGTDGRTLFSGMPLKAWDMTDPTHPRLLTRGAARKVGAKSLAVNPVLPLAAARSSPGDRAQVWDIGDTTRPTLLGTLDSPGNGHQNLAFSPDGTLLAAPTQTGGIRLWWVARHAPPRPAGDLPTAKGTRALAFGPQGRTLLVGDETGTISTWDVSRPGRPVRQGVSTRHTGAITGLAFHPGGELMATAGLDGRIRLWDVRNPARPVEVTALSDGGLYPHATVGFSPDGRLLAVSDSAGTRLWTVDRTGILQQLCAESPRITPDQWAQYLPDRPYDPPCS</sequence>
<dbReference type="InterPro" id="IPR020472">
    <property type="entry name" value="WD40_PAC1"/>
</dbReference>
<evidence type="ECO:0000313" key="6">
    <source>
        <dbReference type="Proteomes" id="UP000053859"/>
    </source>
</evidence>
<dbReference type="SMART" id="SM00320">
    <property type="entry name" value="WD40"/>
    <property type="match status" value="8"/>
</dbReference>
<keyword evidence="4" id="KW-0472">Membrane</keyword>
<dbReference type="PROSITE" id="PS00678">
    <property type="entry name" value="WD_REPEATS_1"/>
    <property type="match status" value="3"/>
</dbReference>
<reference evidence="5" key="1">
    <citation type="journal article" date="2015" name="Genome Announc.">
        <title>Draft Genome Sequence of Thiostrepton-Producing Streptomyces azureus ATCC 14921.</title>
        <authorList>
            <person name="Sakihara K."/>
            <person name="Maeda J."/>
            <person name="Tashiro K."/>
            <person name="Fujino Y."/>
            <person name="Kuhara S."/>
            <person name="Ohshima T."/>
            <person name="Ogata S."/>
            <person name="Doi K."/>
        </authorList>
    </citation>
    <scope>NUCLEOTIDE SEQUENCE [LARGE SCALE GENOMIC DNA]</scope>
    <source>
        <strain evidence="5">ATCC14921</strain>
    </source>
</reference>
<dbReference type="InterPro" id="IPR035897">
    <property type="entry name" value="Toll_tir_struct_dom_sf"/>
</dbReference>
<keyword evidence="6" id="KW-1185">Reference proteome</keyword>
<dbReference type="EMBL" id="DF968469">
    <property type="protein sequence ID" value="GAP52613.1"/>
    <property type="molecule type" value="Genomic_DNA"/>
</dbReference>
<accession>A0A0K8PY26</accession>
<keyword evidence="4" id="KW-0812">Transmembrane</keyword>
<gene>
    <name evidence="5" type="ORF">SAZU_7490</name>
</gene>
<dbReference type="Gene3D" id="3.40.50.10140">
    <property type="entry name" value="Toll/interleukin-1 receptor homology (TIR) domain"/>
    <property type="match status" value="1"/>
</dbReference>
<dbReference type="InterPro" id="IPR001680">
    <property type="entry name" value="WD40_rpt"/>
</dbReference>
<dbReference type="PANTHER" id="PTHR19879">
    <property type="entry name" value="TRANSCRIPTION INITIATION FACTOR TFIID"/>
    <property type="match status" value="1"/>
</dbReference>
<evidence type="ECO:0000256" key="4">
    <source>
        <dbReference type="SAM" id="Phobius"/>
    </source>
</evidence>
<feature type="repeat" description="WD" evidence="3">
    <location>
        <begin position="428"/>
        <end position="449"/>
    </location>
</feature>
<proteinExistence type="predicted"/>
<protein>
    <submittedName>
        <fullName evidence="5">WD-40 repeat protein</fullName>
    </submittedName>
</protein>
<dbReference type="Proteomes" id="UP000053859">
    <property type="component" value="Unassembled WGS sequence"/>
</dbReference>
<feature type="repeat" description="WD" evidence="3">
    <location>
        <begin position="780"/>
        <end position="815"/>
    </location>
</feature>
<evidence type="ECO:0000256" key="1">
    <source>
        <dbReference type="ARBA" id="ARBA00022574"/>
    </source>
</evidence>
<dbReference type="InterPro" id="IPR036322">
    <property type="entry name" value="WD40_repeat_dom_sf"/>
</dbReference>
<dbReference type="SUPFAM" id="SSF50998">
    <property type="entry name" value="Quinoprotein alcohol dehydrogenase-like"/>
    <property type="match status" value="1"/>
</dbReference>
<dbReference type="Gene3D" id="2.130.10.10">
    <property type="entry name" value="YVTN repeat-like/Quinoprotein amine dehydrogenase"/>
    <property type="match status" value="4"/>
</dbReference>
<feature type="transmembrane region" description="Helical" evidence="4">
    <location>
        <begin position="151"/>
        <end position="174"/>
    </location>
</feature>
<dbReference type="PROSITE" id="PS50294">
    <property type="entry name" value="WD_REPEATS_REGION"/>
    <property type="match status" value="2"/>
</dbReference>
<dbReference type="PATRIC" id="fig|146537.3.peg.7895"/>
<evidence type="ECO:0000256" key="2">
    <source>
        <dbReference type="ARBA" id="ARBA00022737"/>
    </source>
</evidence>
<dbReference type="InterPro" id="IPR015943">
    <property type="entry name" value="WD40/YVTN_repeat-like_dom_sf"/>
</dbReference>
<dbReference type="Pfam" id="PF00400">
    <property type="entry name" value="WD40"/>
    <property type="match status" value="5"/>
</dbReference>
<dbReference type="PANTHER" id="PTHR19879:SF9">
    <property type="entry name" value="TRANSCRIPTION INITIATION FACTOR TFIID SUBUNIT 5"/>
    <property type="match status" value="1"/>
</dbReference>
<dbReference type="InterPro" id="IPR019775">
    <property type="entry name" value="WD40_repeat_CS"/>
</dbReference>
<dbReference type="PRINTS" id="PR00320">
    <property type="entry name" value="GPROTEINBRPT"/>
</dbReference>
<evidence type="ECO:0000256" key="3">
    <source>
        <dbReference type="PROSITE-ProRule" id="PRU00221"/>
    </source>
</evidence>
<evidence type="ECO:0000313" key="5">
    <source>
        <dbReference type="EMBL" id="GAP52613.1"/>
    </source>
</evidence>
<organism evidence="5 6">
    <name type="scientific">Streptomyces azureus</name>
    <dbReference type="NCBI Taxonomy" id="146537"/>
    <lineage>
        <taxon>Bacteria</taxon>
        <taxon>Bacillati</taxon>
        <taxon>Actinomycetota</taxon>
        <taxon>Actinomycetes</taxon>
        <taxon>Kitasatosporales</taxon>
        <taxon>Streptomycetaceae</taxon>
        <taxon>Streptomyces</taxon>
    </lineage>
</organism>
<dbReference type="AlphaFoldDB" id="A0A0K8PY26"/>
<feature type="repeat" description="WD" evidence="3">
    <location>
        <begin position="462"/>
        <end position="503"/>
    </location>
</feature>
<dbReference type="SUPFAM" id="SSF52200">
    <property type="entry name" value="Toll/Interleukin receptor TIR domain"/>
    <property type="match status" value="1"/>
</dbReference>
<keyword evidence="2" id="KW-0677">Repeat</keyword>
<dbReference type="PROSITE" id="PS50082">
    <property type="entry name" value="WD_REPEATS_2"/>
    <property type="match status" value="3"/>
</dbReference>